<feature type="domain" description="Secretion system C-terminal sorting" evidence="1">
    <location>
        <begin position="1255"/>
        <end position="1327"/>
    </location>
</feature>
<dbReference type="NCBIfam" id="TIGR04183">
    <property type="entry name" value="Por_Secre_tail"/>
    <property type="match status" value="1"/>
</dbReference>
<dbReference type="RefSeq" id="WP_379710667.1">
    <property type="nucleotide sequence ID" value="NZ_JBHSCZ010000004.1"/>
</dbReference>
<keyword evidence="3" id="KW-1185">Reference proteome</keyword>
<evidence type="ECO:0000313" key="3">
    <source>
        <dbReference type="Proteomes" id="UP001595907"/>
    </source>
</evidence>
<dbReference type="InterPro" id="IPR026444">
    <property type="entry name" value="Secre_tail"/>
</dbReference>
<dbReference type="Pfam" id="PF13583">
    <property type="entry name" value="Reprolysin_4"/>
    <property type="match status" value="1"/>
</dbReference>
<dbReference type="Proteomes" id="UP001595907">
    <property type="component" value="Unassembled WGS sequence"/>
</dbReference>
<organism evidence="2 3">
    <name type="scientific">Ferruginibacter yonginensis</name>
    <dbReference type="NCBI Taxonomy" id="1310416"/>
    <lineage>
        <taxon>Bacteria</taxon>
        <taxon>Pseudomonadati</taxon>
        <taxon>Bacteroidota</taxon>
        <taxon>Chitinophagia</taxon>
        <taxon>Chitinophagales</taxon>
        <taxon>Chitinophagaceae</taxon>
        <taxon>Ferruginibacter</taxon>
    </lineage>
</organism>
<dbReference type="Pfam" id="PF18962">
    <property type="entry name" value="Por_Secre_tail"/>
    <property type="match status" value="1"/>
</dbReference>
<comment type="caution">
    <text evidence="2">The sequence shown here is derived from an EMBL/GenBank/DDBJ whole genome shotgun (WGS) entry which is preliminary data.</text>
</comment>
<proteinExistence type="predicted"/>
<dbReference type="Gene3D" id="2.60.40.2700">
    <property type="match status" value="1"/>
</dbReference>
<evidence type="ECO:0000313" key="2">
    <source>
        <dbReference type="EMBL" id="MFC4263716.1"/>
    </source>
</evidence>
<dbReference type="SUPFAM" id="SSF55486">
    <property type="entry name" value="Metalloproteases ('zincins'), catalytic domain"/>
    <property type="match status" value="1"/>
</dbReference>
<evidence type="ECO:0000259" key="1">
    <source>
        <dbReference type="Pfam" id="PF18962"/>
    </source>
</evidence>
<dbReference type="Gene3D" id="2.60.40.10">
    <property type="entry name" value="Immunoglobulins"/>
    <property type="match status" value="3"/>
</dbReference>
<dbReference type="InterPro" id="IPR013783">
    <property type="entry name" value="Ig-like_fold"/>
</dbReference>
<dbReference type="Gene3D" id="3.40.390.10">
    <property type="entry name" value="Collagenase (Catalytic Domain)"/>
    <property type="match status" value="1"/>
</dbReference>
<dbReference type="EMBL" id="JBHSCZ010000004">
    <property type="protein sequence ID" value="MFC4263716.1"/>
    <property type="molecule type" value="Genomic_DNA"/>
</dbReference>
<gene>
    <name evidence="2" type="ORF">ACFOWM_12545</name>
</gene>
<reference evidence="3" key="1">
    <citation type="journal article" date="2019" name="Int. J. Syst. Evol. Microbiol.">
        <title>The Global Catalogue of Microorganisms (GCM) 10K type strain sequencing project: providing services to taxonomists for standard genome sequencing and annotation.</title>
        <authorList>
            <consortium name="The Broad Institute Genomics Platform"/>
            <consortium name="The Broad Institute Genome Sequencing Center for Infectious Disease"/>
            <person name="Wu L."/>
            <person name="Ma J."/>
        </authorList>
    </citation>
    <scope>NUCLEOTIDE SEQUENCE [LARGE SCALE GENOMIC DNA]</scope>
    <source>
        <strain evidence="3">CECT 8289</strain>
    </source>
</reference>
<protein>
    <submittedName>
        <fullName evidence="2">Reprolysin-like metallopeptidase</fullName>
    </submittedName>
</protein>
<sequence>MRKIYQLFLTVLFLTLLQFTVSAQKSFFVDAKETNTMVNSKSRVIKPSQYRVLNLDNEGIKSFLSSLPQEKDIIYTRNQTPVLAIPMPDGTTATFHVWESSIQEPALQAKFSDIRTYAGQGISDPYATIRFDYTPRGFHAQVLTVNGKGTYYVDPYAIGNINNYISYFRTDLIKPRNMQCGVSDNEVLDIARPFDGNNVNALCRGTQLYAYRLAVACTGEYAQAPGVAAGTNPALLHAAIVTTVNRVNGVYESDLSIRLILIANNATVEFLDAATDPFNGNNNANTLINESQTVIDGNIGPSNYDIGHTFSTGGGGLAQLGCVCGTTKARGITGSPSPTGDAYDIDYVAHEVGHQFGGSHTFNSTALNCAAPNRTASSAYEVGSGTTIQAYAGICGSDNIQNNSDPFFHPRSFDQISDFLEAGGASCRTIIATGNTLPVATITTPAGLSIPPSTPFTLVGTATDANGDALTYCWEQWDLGPTTTWNGGNANTTSPLFKSRVPKITGSRTFPDNAVILANYPTNPAATLGGLKGETLPTAARTMNFRLTVRDNRAGGGGVTSVGSGGCQSSTPFTLSVSGTTPFVVTAPNGGESYVGGSTQTITWDVASTNVAPISTANVKISLSTDGGLTYPTVLLASTANDGTEAVVIPNTASTTARVKVEAINNVFFDVSNANFTITVPPNGFSFGTTTPTTSACPAAATLNVTIPTTVTGTFTTPINLTASGVPTGTTVTFAPNPVTPGISTVATLNNANTLPAGTYNITVTGTAGAITNTTTISFVINQSAPPVITAQPQNVTVCAPATANFSVTTSTSGVTYQWQTAPTATGTFTNIAGATAASYTTGPSTGLNGRAYRVIVSTQCSTVTSNIAVLTENSVASITTQPTDVTVCNNAAATFTVQGAGTGVSYQWQQSAAVGGPFVNVSTGTGGTSNTYTTAITTPANNNTFYRVQLTTACGGAVTSNVVRLTVNTVATITTQPTAQSACVPNTATFSVAASGTGLTYQWQVSTNGGTTFTDIAGAVNATYTTPATTLAFNNNQYRVNILSTCSPTVPVTSNAVVLTVNNPVTVTANPTVQRGCAGDTYTFSVAATGGTLSYQWQVSTNGGTTFTNVVPGIPANPATSGTAATYTINNAPLTLNGNLYRVIVSGIPCGVVTTPAAALILTNRPTVVLTAANATSLNPSINSGLFTTVSPVGNYNYVWLKNGSVISNTNPSLPINVDGFGSYQVSITDPVSNCVSLSNIVRIDSLVSSQLFIYPNPVSTTMQVRFYSATTTSRNATLNVYDAKGARVFSKGFTVTGTYGRMDVDMSRMQQGTYLVELRDASGKQLASGKVVKGL</sequence>
<dbReference type="InterPro" id="IPR024079">
    <property type="entry name" value="MetalloPept_cat_dom_sf"/>
</dbReference>
<name>A0ABV8QU50_9BACT</name>
<accession>A0ABV8QU50</accession>